<keyword evidence="2" id="KW-1185">Reference proteome</keyword>
<dbReference type="EMBL" id="MU152282">
    <property type="protein sequence ID" value="KAF9440760.1"/>
    <property type="molecule type" value="Genomic_DNA"/>
</dbReference>
<gene>
    <name evidence="1" type="ORF">P691DRAFT_781494</name>
</gene>
<dbReference type="Proteomes" id="UP000807342">
    <property type="component" value="Unassembled WGS sequence"/>
</dbReference>
<comment type="caution">
    <text evidence="1">The sequence shown here is derived from an EMBL/GenBank/DDBJ whole genome shotgun (WGS) entry which is preliminary data.</text>
</comment>
<accession>A0A9P5WYN8</accession>
<dbReference type="AlphaFoldDB" id="A0A9P5WYN8"/>
<organism evidence="1 2">
    <name type="scientific">Macrolepiota fuliginosa MF-IS2</name>
    <dbReference type="NCBI Taxonomy" id="1400762"/>
    <lineage>
        <taxon>Eukaryota</taxon>
        <taxon>Fungi</taxon>
        <taxon>Dikarya</taxon>
        <taxon>Basidiomycota</taxon>
        <taxon>Agaricomycotina</taxon>
        <taxon>Agaricomycetes</taxon>
        <taxon>Agaricomycetidae</taxon>
        <taxon>Agaricales</taxon>
        <taxon>Agaricineae</taxon>
        <taxon>Agaricaceae</taxon>
        <taxon>Macrolepiota</taxon>
    </lineage>
</organism>
<protein>
    <submittedName>
        <fullName evidence="1">Uncharacterized protein</fullName>
    </submittedName>
</protein>
<proteinExistence type="predicted"/>
<name>A0A9P5WYN8_9AGAR</name>
<reference evidence="1" key="1">
    <citation type="submission" date="2020-11" db="EMBL/GenBank/DDBJ databases">
        <authorList>
            <consortium name="DOE Joint Genome Institute"/>
            <person name="Ahrendt S."/>
            <person name="Riley R."/>
            <person name="Andreopoulos W."/>
            <person name="Labutti K."/>
            <person name="Pangilinan J."/>
            <person name="Ruiz-Duenas F.J."/>
            <person name="Barrasa J.M."/>
            <person name="Sanchez-Garcia M."/>
            <person name="Camarero S."/>
            <person name="Miyauchi S."/>
            <person name="Serrano A."/>
            <person name="Linde D."/>
            <person name="Babiker R."/>
            <person name="Drula E."/>
            <person name="Ayuso-Fernandez I."/>
            <person name="Pacheco R."/>
            <person name="Padilla G."/>
            <person name="Ferreira P."/>
            <person name="Barriuso J."/>
            <person name="Kellner H."/>
            <person name="Castanera R."/>
            <person name="Alfaro M."/>
            <person name="Ramirez L."/>
            <person name="Pisabarro A.G."/>
            <person name="Kuo A."/>
            <person name="Tritt A."/>
            <person name="Lipzen A."/>
            <person name="He G."/>
            <person name="Yan M."/>
            <person name="Ng V."/>
            <person name="Cullen D."/>
            <person name="Martin F."/>
            <person name="Rosso M.-N."/>
            <person name="Henrissat B."/>
            <person name="Hibbett D."/>
            <person name="Martinez A.T."/>
            <person name="Grigoriev I.V."/>
        </authorList>
    </citation>
    <scope>NUCLEOTIDE SEQUENCE</scope>
    <source>
        <strain evidence="1">MF-IS2</strain>
    </source>
</reference>
<sequence length="205" mass="22654">MDSPPQTQPPEYLLQSSTPDWKFWDLVDTCPPGGPKGTDAELVFLEGLSASALASFIKWFFLLGSGKAGVCRVDEEFLLGGGFHMTGKVFIIIAKAWDSLIYERTQQAFNPPPISNIQACNRHTYCTTHWVKGWWEEVTKWLLDLSSPVAVGGEMGCVQSATFLGISPLCKDALIQLVVTQNFFGRGEKILKAAEEGICKLYDMV</sequence>
<dbReference type="OrthoDB" id="3026325at2759"/>
<evidence type="ECO:0000313" key="2">
    <source>
        <dbReference type="Proteomes" id="UP000807342"/>
    </source>
</evidence>
<evidence type="ECO:0000313" key="1">
    <source>
        <dbReference type="EMBL" id="KAF9440760.1"/>
    </source>
</evidence>